<dbReference type="PANTHER" id="PTHR28042:SF1">
    <property type="entry name" value="E3 UBIQUITIN-PROTEIN LIGASE COMPLEX SLX5-SLX8 SUBUNIT SLX5"/>
    <property type="match status" value="1"/>
</dbReference>
<dbReference type="InterPro" id="IPR038886">
    <property type="entry name" value="E3_SLX5/Rfp1"/>
</dbReference>
<dbReference type="eggNOG" id="ENOG502SDJU">
    <property type="taxonomic scope" value="Eukaryota"/>
</dbReference>
<keyword evidence="3" id="KW-1185">Reference proteome</keyword>
<dbReference type="GO" id="GO:0004842">
    <property type="term" value="F:ubiquitin-protein transferase activity"/>
    <property type="evidence" value="ECO:0007669"/>
    <property type="project" value="TreeGrafter"/>
</dbReference>
<evidence type="ECO:0000313" key="3">
    <source>
        <dbReference type="Proteomes" id="UP000018144"/>
    </source>
</evidence>
<name>U4LR66_PYROM</name>
<dbReference type="Proteomes" id="UP000018144">
    <property type="component" value="Unassembled WGS sequence"/>
</dbReference>
<dbReference type="STRING" id="1076935.U4LR66"/>
<dbReference type="EMBL" id="HF936538">
    <property type="protein sequence ID" value="CCX34445.1"/>
    <property type="molecule type" value="Genomic_DNA"/>
</dbReference>
<organism evidence="2 3">
    <name type="scientific">Pyronema omphalodes (strain CBS 100304)</name>
    <name type="common">Pyronema confluens</name>
    <dbReference type="NCBI Taxonomy" id="1076935"/>
    <lineage>
        <taxon>Eukaryota</taxon>
        <taxon>Fungi</taxon>
        <taxon>Dikarya</taxon>
        <taxon>Ascomycota</taxon>
        <taxon>Pezizomycotina</taxon>
        <taxon>Pezizomycetes</taxon>
        <taxon>Pezizales</taxon>
        <taxon>Pyronemataceae</taxon>
        <taxon>Pyronema</taxon>
    </lineage>
</organism>
<accession>U4LR66</accession>
<evidence type="ECO:0000256" key="1">
    <source>
        <dbReference type="SAM" id="MobiDB-lite"/>
    </source>
</evidence>
<sequence length="299" mass="32445">MSGPPIIDLTGSSPPPRPSRRPAPHEIIDIDDLPDPLPARNAAGDEVQLLYSRPGPQRRGRFNNRELPRPPGSLASFGSLFAAPRSRAMPEDPILGNGSRIGQRSEDMGVNRNHYYPAPPPPPPHQNNYHQRAPTSGSRMYINVGVGGMAMGFGGVISMHNFRAPGLMDYSQQAPGIFEPQTAPGEAARRRQAEYKKPPPPRAGFTRSPKETDILVCAQCDQELGVECVEDPKASEVWTGKCGHCYCGRCAMIFRGLVGGPIQEVGKKRPRPKSGKKICVISGCSNVLTAKMGMIKIHL</sequence>
<feature type="region of interest" description="Disordered" evidence="1">
    <location>
        <begin position="1"/>
        <end position="48"/>
    </location>
</feature>
<reference evidence="2 3" key="1">
    <citation type="journal article" date="2013" name="PLoS Genet.">
        <title>The genome and development-dependent transcriptomes of Pyronema confluens: a window into fungal evolution.</title>
        <authorList>
            <person name="Traeger S."/>
            <person name="Altegoer F."/>
            <person name="Freitag M."/>
            <person name="Gabaldon T."/>
            <person name="Kempken F."/>
            <person name="Kumar A."/>
            <person name="Marcet-Houben M."/>
            <person name="Poggeler S."/>
            <person name="Stajich J.E."/>
            <person name="Nowrousian M."/>
        </authorList>
    </citation>
    <scope>NUCLEOTIDE SEQUENCE [LARGE SCALE GENOMIC DNA]</scope>
    <source>
        <strain evidence="3">CBS 100304</strain>
        <tissue evidence="2">Vegetative mycelium</tissue>
    </source>
</reference>
<evidence type="ECO:0000313" key="2">
    <source>
        <dbReference type="EMBL" id="CCX34445.1"/>
    </source>
</evidence>
<dbReference type="AlphaFoldDB" id="U4LR66"/>
<dbReference type="GO" id="GO:0033768">
    <property type="term" value="C:SUMO-targeted ubiquitin ligase complex"/>
    <property type="evidence" value="ECO:0007669"/>
    <property type="project" value="TreeGrafter"/>
</dbReference>
<feature type="compositionally biased region" description="Basic and acidic residues" evidence="1">
    <location>
        <begin position="187"/>
        <end position="197"/>
    </location>
</feature>
<dbReference type="OrthoDB" id="2398441at2759"/>
<dbReference type="PANTHER" id="PTHR28042">
    <property type="entry name" value="E3 UBIQUITIN-PROTEIN LIGASE COMPLEX SLX5-SLX8 SUBUNIT SLX5"/>
    <property type="match status" value="1"/>
</dbReference>
<proteinExistence type="predicted"/>
<protein>
    <submittedName>
        <fullName evidence="2">Similar to E3 ubiquitin-protein ligase complex slx8-rfp subunit rfp1 acc. no. O13826</fullName>
    </submittedName>
</protein>
<gene>
    <name evidence="2" type="ORF">PCON_03709</name>
</gene>
<feature type="region of interest" description="Disordered" evidence="1">
    <location>
        <begin position="181"/>
        <end position="208"/>
    </location>
</feature>